<gene>
    <name evidence="2" type="ORF">H0241_20305</name>
</gene>
<dbReference type="InterPro" id="IPR008030">
    <property type="entry name" value="NmrA-like"/>
</dbReference>
<evidence type="ECO:0000313" key="3">
    <source>
        <dbReference type="Proteomes" id="UP000558284"/>
    </source>
</evidence>
<dbReference type="EMBL" id="JACDTY010000010">
    <property type="protein sequence ID" value="MBA1142568.1"/>
    <property type="molecule type" value="Genomic_DNA"/>
</dbReference>
<dbReference type="AlphaFoldDB" id="A0A838B707"/>
<feature type="domain" description="NmrA-like" evidence="1">
    <location>
        <begin position="2"/>
        <end position="274"/>
    </location>
</feature>
<dbReference type="SUPFAM" id="SSF51735">
    <property type="entry name" value="NAD(P)-binding Rossmann-fold domains"/>
    <property type="match status" value="1"/>
</dbReference>
<proteinExistence type="predicted"/>
<evidence type="ECO:0000259" key="1">
    <source>
        <dbReference type="Pfam" id="PF05368"/>
    </source>
</evidence>
<dbReference type="Gene3D" id="3.40.50.720">
    <property type="entry name" value="NAD(P)-binding Rossmann-like Domain"/>
    <property type="match status" value="1"/>
</dbReference>
<dbReference type="InterPro" id="IPR036291">
    <property type="entry name" value="NAD(P)-bd_dom_sf"/>
</dbReference>
<keyword evidence="3" id="KW-1185">Reference proteome</keyword>
<reference evidence="2 3" key="1">
    <citation type="submission" date="2020-07" db="EMBL/GenBank/DDBJ databases">
        <title>Definition of the novel symbiovar canariense within Mesorhizobium novociceri, a new species of genus Mesorhizobium nodulating Cicer canariense in the Caldera de Taburiente National Park (La Palma, Canary Islands).</title>
        <authorList>
            <person name="Leon-Barrios M."/>
            <person name="Perez-Yepez J."/>
            <person name="Flores-Felix J.D."/>
            <person name="Ramirez-Baena M.H."/>
            <person name="Pulido-Suarez L."/>
            <person name="Igual J.M."/>
            <person name="Velazquez E."/>
            <person name="Peix A."/>
        </authorList>
    </citation>
    <scope>NUCLEOTIDE SEQUENCE [LARGE SCALE GENOMIC DNA]</scope>
    <source>
        <strain evidence="2 3">CCANP35</strain>
    </source>
</reference>
<dbReference type="PANTHER" id="PTHR43162">
    <property type="match status" value="1"/>
</dbReference>
<protein>
    <submittedName>
        <fullName evidence="2">SDR family oxidoreductase</fullName>
    </submittedName>
</protein>
<dbReference type="Proteomes" id="UP000558284">
    <property type="component" value="Unassembled WGS sequence"/>
</dbReference>
<dbReference type="Pfam" id="PF05368">
    <property type="entry name" value="NmrA"/>
    <property type="match status" value="1"/>
</dbReference>
<comment type="caution">
    <text evidence="2">The sequence shown here is derived from an EMBL/GenBank/DDBJ whole genome shotgun (WGS) entry which is preliminary data.</text>
</comment>
<dbReference type="InterPro" id="IPR051604">
    <property type="entry name" value="Ergot_Alk_Oxidoreductase"/>
</dbReference>
<dbReference type="Gene3D" id="3.90.25.10">
    <property type="entry name" value="UDP-galactose 4-epimerase, domain 1"/>
    <property type="match status" value="1"/>
</dbReference>
<sequence>MILITAATGQVGSAALNALAGADSEVRALVRNPSVFAAPEGVQVVQGDFDDDMSIASALKGVTVMLLAGRDSPNSVSQHRRILAQVQQSGVHHVVKLSAIGASPKSPVALMREHYEVDEEVRKGPAVWTFLKPHLYMQNLLRAADTIRREGMLAAPMGDNRPPLIDTRDIGAVAATVLRNPAAHVGREYTLTGPVAVSYKEVAKALTAVAGRVVTYDPVAPEEYENRLRAVGMPDWRAYDLAHIASAYGVSENAVSPDIATLLGRQPRSLSEFLEDHRKVYSG</sequence>
<name>A0A838B707_9HYPH</name>
<accession>A0A838B707</accession>
<dbReference type="PANTHER" id="PTHR43162:SF1">
    <property type="entry name" value="PRESTALK A DIFFERENTIATION PROTEIN A"/>
    <property type="match status" value="1"/>
</dbReference>
<dbReference type="CDD" id="cd05269">
    <property type="entry name" value="TMR_SDR_a"/>
    <property type="match status" value="1"/>
</dbReference>
<organism evidence="2 3">
    <name type="scientific">Mesorhizobium neociceri</name>
    <dbReference type="NCBI Taxonomy" id="1307853"/>
    <lineage>
        <taxon>Bacteria</taxon>
        <taxon>Pseudomonadati</taxon>
        <taxon>Pseudomonadota</taxon>
        <taxon>Alphaproteobacteria</taxon>
        <taxon>Hyphomicrobiales</taxon>
        <taxon>Phyllobacteriaceae</taxon>
        <taxon>Mesorhizobium</taxon>
    </lineage>
</organism>
<dbReference type="RefSeq" id="WP_181059489.1">
    <property type="nucleotide sequence ID" value="NZ_JACDTY010000010.1"/>
</dbReference>
<evidence type="ECO:0000313" key="2">
    <source>
        <dbReference type="EMBL" id="MBA1142568.1"/>
    </source>
</evidence>